<dbReference type="OrthoDB" id="3041043at2759"/>
<accession>A0A369JJI0</accession>
<protein>
    <recommendedName>
        <fullName evidence="1">F-box domain-containing protein</fullName>
    </recommendedName>
</protein>
<gene>
    <name evidence="2" type="ORF">Hypma_012136</name>
</gene>
<dbReference type="AlphaFoldDB" id="A0A369JJI0"/>
<feature type="domain" description="F-box" evidence="1">
    <location>
        <begin position="1"/>
        <end position="45"/>
    </location>
</feature>
<organism evidence="2 3">
    <name type="scientific">Hypsizygus marmoreus</name>
    <name type="common">White beech mushroom</name>
    <name type="synonym">Agaricus marmoreus</name>
    <dbReference type="NCBI Taxonomy" id="39966"/>
    <lineage>
        <taxon>Eukaryota</taxon>
        <taxon>Fungi</taxon>
        <taxon>Dikarya</taxon>
        <taxon>Basidiomycota</taxon>
        <taxon>Agaricomycotina</taxon>
        <taxon>Agaricomycetes</taxon>
        <taxon>Agaricomycetidae</taxon>
        <taxon>Agaricales</taxon>
        <taxon>Tricholomatineae</taxon>
        <taxon>Lyophyllaceae</taxon>
        <taxon>Hypsizygus</taxon>
    </lineage>
</organism>
<dbReference type="InParanoid" id="A0A369JJI0"/>
<evidence type="ECO:0000313" key="2">
    <source>
        <dbReference type="EMBL" id="RDB20565.1"/>
    </source>
</evidence>
<comment type="caution">
    <text evidence="2">The sequence shown here is derived from an EMBL/GenBank/DDBJ whole genome shotgun (WGS) entry which is preliminary data.</text>
</comment>
<dbReference type="PROSITE" id="PS50181">
    <property type="entry name" value="FBOX"/>
    <property type="match status" value="1"/>
</dbReference>
<proteinExistence type="predicted"/>
<name>A0A369JJI0_HYPMA</name>
<evidence type="ECO:0000259" key="1">
    <source>
        <dbReference type="PROSITE" id="PS50181"/>
    </source>
</evidence>
<reference evidence="2" key="1">
    <citation type="submission" date="2018-04" db="EMBL/GenBank/DDBJ databases">
        <title>Whole genome sequencing of Hypsizygus marmoreus.</title>
        <authorList>
            <person name="Choi I.-G."/>
            <person name="Min B."/>
            <person name="Kim J.-G."/>
            <person name="Kim S."/>
            <person name="Oh Y.-L."/>
            <person name="Kong W.-S."/>
            <person name="Park H."/>
            <person name="Jeong J."/>
            <person name="Song E.-S."/>
        </authorList>
    </citation>
    <scope>NUCLEOTIDE SEQUENCE [LARGE SCALE GENOMIC DNA]</scope>
    <source>
        <strain evidence="2">51987-8</strain>
    </source>
</reference>
<evidence type="ECO:0000313" key="3">
    <source>
        <dbReference type="Proteomes" id="UP000076154"/>
    </source>
</evidence>
<dbReference type="InterPro" id="IPR001810">
    <property type="entry name" value="F-box_dom"/>
</dbReference>
<dbReference type="Proteomes" id="UP000076154">
    <property type="component" value="Unassembled WGS sequence"/>
</dbReference>
<keyword evidence="3" id="KW-1185">Reference proteome</keyword>
<dbReference type="EMBL" id="LUEZ02000058">
    <property type="protein sequence ID" value="RDB20565.1"/>
    <property type="molecule type" value="Genomic_DNA"/>
</dbReference>
<sequence>MSIETLPSTTEDLILSGLEPRDLVRYSKVSRTTHSTTFSYVWHAFNINKHLSQYFPPSKVDDFRVLQCSTGTLVSGASALEFFLRRPSDTLTLDLYVDHVFALKVGQWLLSVGYKFVRRTVQPQEFKQAYIYSTSPSAIPCHEVAVGINTIFDFRHPESHAIVHLVSAASSPLHVILNFHLTCVMNIISHDVAVSLYPSATFATQPKSLLINYAGTLLGQQPERYSDMLKYEKAGWTMISRIMWPDFNNSVRRICDRFCWTIPLRPVDKIGFTVLDGFSVEGNTWRLYMGGFSGNTMVFSPVVHYRLRYNYISAEKKAIDDGLKKVNLISKSHKYADRIYLYAVDDLYGHL</sequence>